<evidence type="ECO:0000313" key="5">
    <source>
        <dbReference type="RefSeq" id="XP_048142001.1"/>
    </source>
</evidence>
<feature type="coiled-coil region" evidence="1">
    <location>
        <begin position="446"/>
        <end position="672"/>
    </location>
</feature>
<dbReference type="PANTHER" id="PTHR34452">
    <property type="entry name" value="MYOSIN HEAVY CHAIN-RELATED PROTEIN"/>
    <property type="match status" value="1"/>
</dbReference>
<evidence type="ECO:0000259" key="3">
    <source>
        <dbReference type="PROSITE" id="PS51840"/>
    </source>
</evidence>
<evidence type="ECO:0000256" key="2">
    <source>
        <dbReference type="SAM" id="MobiDB-lite"/>
    </source>
</evidence>
<gene>
    <name evidence="5" type="primary">LOC115742679</name>
</gene>
<organism evidence="4 5">
    <name type="scientific">Rhodamnia argentea</name>
    <dbReference type="NCBI Taxonomy" id="178133"/>
    <lineage>
        <taxon>Eukaryota</taxon>
        <taxon>Viridiplantae</taxon>
        <taxon>Streptophyta</taxon>
        <taxon>Embryophyta</taxon>
        <taxon>Tracheophyta</taxon>
        <taxon>Spermatophyta</taxon>
        <taxon>Magnoliopsida</taxon>
        <taxon>eudicotyledons</taxon>
        <taxon>Gunneridae</taxon>
        <taxon>Pentapetalae</taxon>
        <taxon>rosids</taxon>
        <taxon>malvids</taxon>
        <taxon>Myrtales</taxon>
        <taxon>Myrtaceae</taxon>
        <taxon>Myrtoideae</taxon>
        <taxon>Myrteae</taxon>
        <taxon>Australasian group</taxon>
        <taxon>Rhodamnia</taxon>
    </lineage>
</organism>
<feature type="region of interest" description="Disordered" evidence="2">
    <location>
        <begin position="931"/>
        <end position="964"/>
    </location>
</feature>
<feature type="compositionally biased region" description="Basic and acidic residues" evidence="2">
    <location>
        <begin position="942"/>
        <end position="954"/>
    </location>
</feature>
<dbReference type="Pfam" id="PF10358">
    <property type="entry name" value="NT-C2"/>
    <property type="match status" value="1"/>
</dbReference>
<feature type="coiled-coil region" evidence="1">
    <location>
        <begin position="271"/>
        <end position="412"/>
    </location>
</feature>
<proteinExistence type="predicted"/>
<dbReference type="Proteomes" id="UP000827889">
    <property type="component" value="Chromosome 10"/>
</dbReference>
<keyword evidence="1" id="KW-0175">Coiled coil</keyword>
<dbReference type="PROSITE" id="PS51840">
    <property type="entry name" value="C2_NT"/>
    <property type="match status" value="1"/>
</dbReference>
<name>A0ABM3HZI0_9MYRT</name>
<feature type="domain" description="C2 NT-type" evidence="3">
    <location>
        <begin position="6"/>
        <end position="141"/>
    </location>
</feature>
<feature type="coiled-coil region" evidence="1">
    <location>
        <begin position="705"/>
        <end position="842"/>
    </location>
</feature>
<feature type="region of interest" description="Disordered" evidence="2">
    <location>
        <begin position="206"/>
        <end position="256"/>
    </location>
</feature>
<dbReference type="PANTHER" id="PTHR34452:SF14">
    <property type="entry name" value="MYOSIN HEAVY CHAIN, MUSCLE"/>
    <property type="match status" value="1"/>
</dbReference>
<dbReference type="RefSeq" id="XP_048142001.1">
    <property type="nucleotide sequence ID" value="XM_048286044.1"/>
</dbReference>
<feature type="compositionally biased region" description="Polar residues" evidence="2">
    <location>
        <begin position="241"/>
        <end position="256"/>
    </location>
</feature>
<dbReference type="InterPro" id="IPR019448">
    <property type="entry name" value="NT-C2"/>
</dbReference>
<keyword evidence="4" id="KW-1185">Reference proteome</keyword>
<evidence type="ECO:0000313" key="4">
    <source>
        <dbReference type="Proteomes" id="UP000827889"/>
    </source>
</evidence>
<sequence length="1026" mass="118717">MFKSGRWRSDKNKIKAVFKLQFQATQVPKSKKSTLTISLVPDDVGKPTVKLEKAAVQDGICSWENPVYEMVKLIRESKTGKLKEKIYHFIVSAGSSKAGFLGEASIDFADFAAEIEPYTLSLPLKFANSGAVLHVTIQKVEGSDQREIEDEPPLFYNEGSRKNQLSILSAEDEDQHTYFEDGYLDESMPPLVSYPEPHAVELETENRSIPQEPPIRQSSMPPRESAASAAASNNKHRRSITEWSLGSASDGSLTDSVNNADEQLRRERFHKEASDATIEKLRSEIDSLTRQSTLSELELQSLRKQIVKETKRGQSLSTQISSLKEEKDALQMECEQLRSCWIHTKEAETPGKLQLEYEETKAQLQAIRQELDHEKDSNVNLRLQLHKTQDSNSELLLAVRDLDEMLKEKNAEMSYLTSKINENLEESRKSNGWPERCMKRNDAIQVDLLERKIEDQHDEIELYKKQNEELEAHLEQLTLDYEILKQENHDITTQLEEQNLQEEMNEQVERSESSVHIRELEVQIEKLELVVKRQAQELSESLISINELESQVKHLEKEIDKQAKGFEEDLEAMTQVKIELEQRAIRAEEALRKTRLKNALTAERLQEDFRRLSVEMTSKFDENEKLAVKALDEANELRQQKEILEEMLQKANEELRLRNDQNEVNVQELCTQLALRATEMEHIKMELNNKSELLEYMQNDDKQKHEASSKEIETLKSEIEGLRKEKDDIKELEEQKAKLRAEGEQAEVEMFIQRWNEERESLAKKFASEKKDAEVALKELGAERSSKKEKEEMIACMQSKMENLTAQQQNLKHILQKEQKEKEGLTKRLLQLQRELTRREEEITKENGAFTCNCGQAAFVDRNTTTCDYQSTALCIPEMLAILREKFASLKNQIEHEDRGAEKPAWLGDAQNLRNIIEELCKTIEQLEDVKHAGRSSRSHRKSGERNETVDKSQHINGKPMVQSEDNCNDLRAELTVLSERNKLMEQQLKEMEERYSEISLRFAEVEGERQQLVMTIRNLKNSRKH</sequence>
<protein>
    <submittedName>
        <fullName evidence="5">Interaptin</fullName>
    </submittedName>
</protein>
<dbReference type="GeneID" id="115742679"/>
<reference evidence="5" key="1">
    <citation type="submission" date="2025-08" db="UniProtKB">
        <authorList>
            <consortium name="RefSeq"/>
        </authorList>
    </citation>
    <scope>IDENTIFICATION</scope>
    <source>
        <tissue evidence="5">Leaf</tissue>
    </source>
</reference>
<accession>A0ABM3HZI0</accession>
<evidence type="ECO:0000256" key="1">
    <source>
        <dbReference type="SAM" id="Coils"/>
    </source>
</evidence>